<comment type="caution">
    <text evidence="1">The sequence shown here is derived from an EMBL/GenBank/DDBJ whole genome shotgun (WGS) entry which is preliminary data.</text>
</comment>
<sequence>MLPGGAKVVTLLQPFIAASLARYGQSGTGPWMMWLDEAFDGVDRGRSWTGSR</sequence>
<gene>
    <name evidence="1" type="ORF">EV644_11568</name>
</gene>
<dbReference type="Proteomes" id="UP000295818">
    <property type="component" value="Unassembled WGS sequence"/>
</dbReference>
<protein>
    <submittedName>
        <fullName evidence="1">Uncharacterized protein</fullName>
    </submittedName>
</protein>
<reference evidence="1 2" key="1">
    <citation type="journal article" date="2015" name="Stand. Genomic Sci.">
        <title>Genomic Encyclopedia of Bacterial and Archaeal Type Strains, Phase III: the genomes of soil and plant-associated and newly described type strains.</title>
        <authorList>
            <person name="Whitman W.B."/>
            <person name="Woyke T."/>
            <person name="Klenk H.P."/>
            <person name="Zhou Y."/>
            <person name="Lilburn T.G."/>
            <person name="Beck B.J."/>
            <person name="De Vos P."/>
            <person name="Vandamme P."/>
            <person name="Eisen J.A."/>
            <person name="Garrity G."/>
            <person name="Hugenholtz P."/>
            <person name="Kyrpides N.C."/>
        </authorList>
    </citation>
    <scope>NUCLEOTIDE SEQUENCE [LARGE SCALE GENOMIC DNA]</scope>
    <source>
        <strain evidence="1 2">VKM Ac-2538</strain>
    </source>
</reference>
<evidence type="ECO:0000313" key="2">
    <source>
        <dbReference type="Proteomes" id="UP000295818"/>
    </source>
</evidence>
<dbReference type="EMBL" id="SLWM01000015">
    <property type="protein sequence ID" value="TCO17048.1"/>
    <property type="molecule type" value="Genomic_DNA"/>
</dbReference>
<keyword evidence="2" id="KW-1185">Reference proteome</keyword>
<accession>A0ABY2BDJ5</accession>
<proteinExistence type="predicted"/>
<evidence type="ECO:0000313" key="1">
    <source>
        <dbReference type="EMBL" id="TCO17048.1"/>
    </source>
</evidence>
<organism evidence="1 2">
    <name type="scientific">Kribbella orskensis</name>
    <dbReference type="NCBI Taxonomy" id="2512216"/>
    <lineage>
        <taxon>Bacteria</taxon>
        <taxon>Bacillati</taxon>
        <taxon>Actinomycetota</taxon>
        <taxon>Actinomycetes</taxon>
        <taxon>Propionibacteriales</taxon>
        <taxon>Kribbellaceae</taxon>
        <taxon>Kribbella</taxon>
    </lineage>
</organism>
<name>A0ABY2BDJ5_9ACTN</name>